<dbReference type="AlphaFoldDB" id="A0A5P8VSE6"/>
<dbReference type="Proteomes" id="UP000326678">
    <property type="component" value="Chromosome Gxm1"/>
</dbReference>
<dbReference type="EMBL" id="CP045226">
    <property type="protein sequence ID" value="QFS43378.1"/>
    <property type="molecule type" value="Genomic_DNA"/>
</dbReference>
<keyword evidence="2" id="KW-1185">Reference proteome</keyword>
<sequence length="38" mass="4284">MSQNTFANYWALGMGHWSLVIGRDAINRVCTIVNSNDK</sequence>
<evidence type="ECO:0000313" key="2">
    <source>
        <dbReference type="Proteomes" id="UP000326678"/>
    </source>
</evidence>
<dbReference type="KEGG" id="nsh:GXM_00851"/>
<gene>
    <name evidence="1" type="ORF">GXM_00851</name>
</gene>
<reference evidence="1 2" key="1">
    <citation type="submission" date="2019-10" db="EMBL/GenBank/DDBJ databases">
        <title>Genomic and transcriptomic insights into the perfect genentic adaptation of a filamentous nitrogen-fixing cyanobacterium to rice fields.</title>
        <authorList>
            <person name="Chen Z."/>
        </authorList>
    </citation>
    <scope>NUCLEOTIDE SEQUENCE [LARGE SCALE GENOMIC DNA]</scope>
    <source>
        <strain evidence="1">CCNUC1</strain>
    </source>
</reference>
<protein>
    <submittedName>
        <fullName evidence="1">Uncharacterized protein</fullName>
    </submittedName>
</protein>
<accession>A0A5P8VSE6</accession>
<name>A0A5P8VSE6_9NOSO</name>
<evidence type="ECO:0000313" key="1">
    <source>
        <dbReference type="EMBL" id="QFS43378.1"/>
    </source>
</evidence>
<organism evidence="1 2">
    <name type="scientific">Nostoc sphaeroides CCNUC1</name>
    <dbReference type="NCBI Taxonomy" id="2653204"/>
    <lineage>
        <taxon>Bacteria</taxon>
        <taxon>Bacillati</taxon>
        <taxon>Cyanobacteriota</taxon>
        <taxon>Cyanophyceae</taxon>
        <taxon>Nostocales</taxon>
        <taxon>Nostocaceae</taxon>
        <taxon>Nostoc</taxon>
    </lineage>
</organism>
<proteinExistence type="predicted"/>